<dbReference type="PRINTS" id="PR00118">
    <property type="entry name" value="BLACTAMASEA"/>
</dbReference>
<dbReference type="InterPro" id="IPR000871">
    <property type="entry name" value="Beta-lactam_class-A"/>
</dbReference>
<accession>A0A1N7M618</accession>
<reference evidence="7" key="1">
    <citation type="submission" date="2017-01" db="EMBL/GenBank/DDBJ databases">
        <authorList>
            <person name="Varghese N."/>
            <person name="Submissions S."/>
        </authorList>
    </citation>
    <scope>NUCLEOTIDE SEQUENCE [LARGE SCALE GENOMIC DNA]</scope>
    <source>
        <strain evidence="7">DSM 23145</strain>
    </source>
</reference>
<dbReference type="STRING" id="713588.SAMN05421789_107128"/>
<dbReference type="NCBIfam" id="NF033103">
    <property type="entry name" value="bla_class_A"/>
    <property type="match status" value="1"/>
</dbReference>
<feature type="signal peptide" evidence="4">
    <location>
        <begin position="1"/>
        <end position="27"/>
    </location>
</feature>
<evidence type="ECO:0000313" key="6">
    <source>
        <dbReference type="EMBL" id="SIS81482.1"/>
    </source>
</evidence>
<dbReference type="Gene3D" id="3.40.710.10">
    <property type="entry name" value="DD-peptidase/beta-lactamase superfamily"/>
    <property type="match status" value="1"/>
</dbReference>
<dbReference type="PANTHER" id="PTHR35333:SF3">
    <property type="entry name" value="BETA-LACTAMASE-TYPE TRANSPEPTIDASE FOLD CONTAINING PROTEIN"/>
    <property type="match status" value="1"/>
</dbReference>
<dbReference type="Pfam" id="PF13354">
    <property type="entry name" value="Beta-lactamase2"/>
    <property type="match status" value="1"/>
</dbReference>
<dbReference type="OrthoDB" id="9772863at2"/>
<dbReference type="EMBL" id="FTOI01000007">
    <property type="protein sequence ID" value="SIS81482.1"/>
    <property type="molecule type" value="Genomic_DNA"/>
</dbReference>
<gene>
    <name evidence="6" type="ORF">SAMN05421789_107128</name>
</gene>
<evidence type="ECO:0000259" key="5">
    <source>
        <dbReference type="Pfam" id="PF13354"/>
    </source>
</evidence>
<dbReference type="InterPro" id="IPR045155">
    <property type="entry name" value="Beta-lactam_cat"/>
</dbReference>
<dbReference type="SUPFAM" id="SSF56601">
    <property type="entry name" value="beta-lactamase/transpeptidase-like"/>
    <property type="match status" value="1"/>
</dbReference>
<feature type="chain" id="PRO_5013043292" description="beta-lactamase" evidence="4">
    <location>
        <begin position="28"/>
        <end position="304"/>
    </location>
</feature>
<comment type="similarity">
    <text evidence="2">Belongs to the class-A beta-lactamase family.</text>
</comment>
<keyword evidence="7" id="KW-1185">Reference proteome</keyword>
<evidence type="ECO:0000256" key="4">
    <source>
        <dbReference type="SAM" id="SignalP"/>
    </source>
</evidence>
<keyword evidence="4" id="KW-0732">Signal</keyword>
<protein>
    <recommendedName>
        <fullName evidence="3">beta-lactamase</fullName>
        <ecNumber evidence="3">3.5.2.6</ecNumber>
    </recommendedName>
</protein>
<name>A0A1N7M618_9FLAO</name>
<evidence type="ECO:0000256" key="2">
    <source>
        <dbReference type="ARBA" id="ARBA00009009"/>
    </source>
</evidence>
<dbReference type="GO" id="GO:0008800">
    <property type="term" value="F:beta-lactamase activity"/>
    <property type="evidence" value="ECO:0007669"/>
    <property type="project" value="UniProtKB-EC"/>
</dbReference>
<dbReference type="PANTHER" id="PTHR35333">
    <property type="entry name" value="BETA-LACTAMASE"/>
    <property type="match status" value="1"/>
</dbReference>
<dbReference type="AlphaFoldDB" id="A0A1N7M618"/>
<sequence>MKNYYGYPKILKNLTFFLLFLSFFCFAQKQDLKKEINAITNDKNATVAVSVTGIDFPLHFENKNGEKKLPMLSVFKFHIALAVLNKVDQGKLKLDQPIFIKKADLLENTWSPIREKYPDGNIEMPLSELIKYTVAKSDNNGCDLLLRLIGGTETVQKFINNKGIKNFTIKADEAQMHKGYEFMYWNTTSTNDSNLLLMNFFDGKVLSKNSTSFLMKTMIETTTGTTKIVAQLPKGTPVAHKTGSSGKDEKGLTIAENDIGIITLPNGKHYAISVFVSDSMETEETNTKIIADISKRVFDYFSRK</sequence>
<evidence type="ECO:0000256" key="1">
    <source>
        <dbReference type="ARBA" id="ARBA00001526"/>
    </source>
</evidence>
<organism evidence="6 7">
    <name type="scientific">Kaistella chaponensis</name>
    <dbReference type="NCBI Taxonomy" id="713588"/>
    <lineage>
        <taxon>Bacteria</taxon>
        <taxon>Pseudomonadati</taxon>
        <taxon>Bacteroidota</taxon>
        <taxon>Flavobacteriia</taxon>
        <taxon>Flavobacteriales</taxon>
        <taxon>Weeksellaceae</taxon>
        <taxon>Chryseobacterium group</taxon>
        <taxon>Kaistella</taxon>
    </lineage>
</organism>
<dbReference type="GO" id="GO:0046677">
    <property type="term" value="P:response to antibiotic"/>
    <property type="evidence" value="ECO:0007669"/>
    <property type="project" value="InterPro"/>
</dbReference>
<dbReference type="EC" id="3.5.2.6" evidence="3"/>
<dbReference type="Proteomes" id="UP000185839">
    <property type="component" value="Unassembled WGS sequence"/>
</dbReference>
<dbReference type="NCBIfam" id="NF012099">
    <property type="entry name" value="SubclassA2"/>
    <property type="match status" value="1"/>
</dbReference>
<dbReference type="GO" id="GO:0030655">
    <property type="term" value="P:beta-lactam antibiotic catabolic process"/>
    <property type="evidence" value="ECO:0007669"/>
    <property type="project" value="InterPro"/>
</dbReference>
<dbReference type="InterPro" id="IPR012338">
    <property type="entry name" value="Beta-lactam/transpept-like"/>
</dbReference>
<evidence type="ECO:0000313" key="7">
    <source>
        <dbReference type="Proteomes" id="UP000185839"/>
    </source>
</evidence>
<evidence type="ECO:0000256" key="3">
    <source>
        <dbReference type="ARBA" id="ARBA00012865"/>
    </source>
</evidence>
<feature type="domain" description="Beta-lactamase class A catalytic" evidence="5">
    <location>
        <begin position="64"/>
        <end position="276"/>
    </location>
</feature>
<comment type="catalytic activity">
    <reaction evidence="1">
        <text>a beta-lactam + H2O = a substituted beta-amino acid</text>
        <dbReference type="Rhea" id="RHEA:20401"/>
        <dbReference type="ChEBI" id="CHEBI:15377"/>
        <dbReference type="ChEBI" id="CHEBI:35627"/>
        <dbReference type="ChEBI" id="CHEBI:140347"/>
        <dbReference type="EC" id="3.5.2.6"/>
    </reaction>
</comment>
<proteinExistence type="inferred from homology"/>